<proteinExistence type="predicted"/>
<evidence type="ECO:0000313" key="2">
    <source>
        <dbReference type="Proteomes" id="UP000249177"/>
    </source>
</evidence>
<protein>
    <submittedName>
        <fullName evidence="1">Uncharacterized protein</fullName>
    </submittedName>
</protein>
<accession>A0A2W7TRM1</accession>
<sequence>MKEEAIKFITEIIKPWEELNIKFSTIVSMNPNINDFITSANGLTLAIKHMPENVLQADPNQLAKENRAYEIIHDLGDSIKHGQLRRQARQCSISVSTMFERSPNATFRFLRNRITIMHNTYGKIDFMECAIEASKFVAEKLDVRTNWNPQIINRNGEFSNEISIHASSENQVYWTGNALEFVEFDGDGNYKNVDMNGQVLFSLTIDDNLSIGEIIK</sequence>
<dbReference type="EMBL" id="QKXH01000009">
    <property type="protein sequence ID" value="PZX92698.1"/>
    <property type="molecule type" value="Genomic_DNA"/>
</dbReference>
<comment type="caution">
    <text evidence="1">The sequence shown here is derived from an EMBL/GenBank/DDBJ whole genome shotgun (WGS) entry which is preliminary data.</text>
</comment>
<dbReference type="Proteomes" id="UP000249177">
    <property type="component" value="Unassembled WGS sequence"/>
</dbReference>
<dbReference type="RefSeq" id="WP_111410869.1">
    <property type="nucleotide sequence ID" value="NZ_QKXH01000009.1"/>
</dbReference>
<keyword evidence="2" id="KW-1185">Reference proteome</keyword>
<organism evidence="1 2">
    <name type="scientific">Flavobacterium aquariorum</name>
    <dbReference type="NCBI Taxonomy" id="2217670"/>
    <lineage>
        <taxon>Bacteria</taxon>
        <taxon>Pseudomonadati</taxon>
        <taxon>Bacteroidota</taxon>
        <taxon>Flavobacteriia</taxon>
        <taxon>Flavobacteriales</taxon>
        <taxon>Flavobacteriaceae</taxon>
        <taxon>Flavobacterium</taxon>
    </lineage>
</organism>
<gene>
    <name evidence="1" type="ORF">DOS84_14685</name>
</gene>
<dbReference type="AlphaFoldDB" id="A0A2W7TRM1"/>
<name>A0A2W7TRM1_9FLAO</name>
<reference evidence="1 2" key="1">
    <citation type="submission" date="2018-06" db="EMBL/GenBank/DDBJ databases">
        <title>Flavobacterium sp IMCC34762, genome.</title>
        <authorList>
            <person name="Joung Y."/>
            <person name="Cho J."/>
            <person name="Song J."/>
        </authorList>
    </citation>
    <scope>NUCLEOTIDE SEQUENCE [LARGE SCALE GENOMIC DNA]</scope>
    <source>
        <strain evidence="1 2">IMCC34762</strain>
    </source>
</reference>
<dbReference type="OrthoDB" id="1332921at2"/>
<evidence type="ECO:0000313" key="1">
    <source>
        <dbReference type="EMBL" id="PZX92698.1"/>
    </source>
</evidence>